<gene>
    <name evidence="3" type="ORF">QBC34DRAFT_382796</name>
</gene>
<evidence type="ECO:0000256" key="1">
    <source>
        <dbReference type="SAM" id="MobiDB-lite"/>
    </source>
</evidence>
<keyword evidence="2" id="KW-0732">Signal</keyword>
<organism evidence="3 4">
    <name type="scientific">Podospora aff. communis PSN243</name>
    <dbReference type="NCBI Taxonomy" id="3040156"/>
    <lineage>
        <taxon>Eukaryota</taxon>
        <taxon>Fungi</taxon>
        <taxon>Dikarya</taxon>
        <taxon>Ascomycota</taxon>
        <taxon>Pezizomycotina</taxon>
        <taxon>Sordariomycetes</taxon>
        <taxon>Sordariomycetidae</taxon>
        <taxon>Sordariales</taxon>
        <taxon>Podosporaceae</taxon>
        <taxon>Podospora</taxon>
    </lineage>
</organism>
<evidence type="ECO:0000313" key="4">
    <source>
        <dbReference type="Proteomes" id="UP001321760"/>
    </source>
</evidence>
<feature type="region of interest" description="Disordered" evidence="1">
    <location>
        <begin position="15"/>
        <end position="153"/>
    </location>
</feature>
<dbReference type="AlphaFoldDB" id="A0AAV9GEX1"/>
<feature type="signal peptide" evidence="2">
    <location>
        <begin position="1"/>
        <end position="17"/>
    </location>
</feature>
<dbReference type="EMBL" id="MU865953">
    <property type="protein sequence ID" value="KAK4446993.1"/>
    <property type="molecule type" value="Genomic_DNA"/>
</dbReference>
<proteinExistence type="predicted"/>
<comment type="caution">
    <text evidence="3">The sequence shown here is derived from an EMBL/GenBank/DDBJ whole genome shotgun (WGS) entry which is preliminary data.</text>
</comment>
<reference evidence="3" key="1">
    <citation type="journal article" date="2023" name="Mol. Phylogenet. Evol.">
        <title>Genome-scale phylogeny and comparative genomics of the fungal order Sordariales.</title>
        <authorList>
            <person name="Hensen N."/>
            <person name="Bonometti L."/>
            <person name="Westerberg I."/>
            <person name="Brannstrom I.O."/>
            <person name="Guillou S."/>
            <person name="Cros-Aarteil S."/>
            <person name="Calhoun S."/>
            <person name="Haridas S."/>
            <person name="Kuo A."/>
            <person name="Mondo S."/>
            <person name="Pangilinan J."/>
            <person name="Riley R."/>
            <person name="LaButti K."/>
            <person name="Andreopoulos B."/>
            <person name="Lipzen A."/>
            <person name="Chen C."/>
            <person name="Yan M."/>
            <person name="Daum C."/>
            <person name="Ng V."/>
            <person name="Clum A."/>
            <person name="Steindorff A."/>
            <person name="Ohm R.A."/>
            <person name="Martin F."/>
            <person name="Silar P."/>
            <person name="Natvig D.O."/>
            <person name="Lalanne C."/>
            <person name="Gautier V."/>
            <person name="Ament-Velasquez S.L."/>
            <person name="Kruys A."/>
            <person name="Hutchinson M.I."/>
            <person name="Powell A.J."/>
            <person name="Barry K."/>
            <person name="Miller A.N."/>
            <person name="Grigoriev I.V."/>
            <person name="Debuchy R."/>
            <person name="Gladieux P."/>
            <person name="Hiltunen Thoren M."/>
            <person name="Johannesson H."/>
        </authorList>
    </citation>
    <scope>NUCLEOTIDE SEQUENCE</scope>
    <source>
        <strain evidence="3">PSN243</strain>
    </source>
</reference>
<evidence type="ECO:0000313" key="3">
    <source>
        <dbReference type="EMBL" id="KAK4446993.1"/>
    </source>
</evidence>
<feature type="chain" id="PRO_5043945103" evidence="2">
    <location>
        <begin position="18"/>
        <end position="153"/>
    </location>
</feature>
<feature type="compositionally biased region" description="Basic and acidic residues" evidence="1">
    <location>
        <begin position="107"/>
        <end position="127"/>
    </location>
</feature>
<protein>
    <submittedName>
        <fullName evidence="3">Uncharacterized protein</fullName>
    </submittedName>
</protein>
<feature type="compositionally biased region" description="Basic and acidic residues" evidence="1">
    <location>
        <begin position="72"/>
        <end position="98"/>
    </location>
</feature>
<reference evidence="3" key="2">
    <citation type="submission" date="2023-05" db="EMBL/GenBank/DDBJ databases">
        <authorList>
            <consortium name="Lawrence Berkeley National Laboratory"/>
            <person name="Steindorff A."/>
            <person name="Hensen N."/>
            <person name="Bonometti L."/>
            <person name="Westerberg I."/>
            <person name="Brannstrom I.O."/>
            <person name="Guillou S."/>
            <person name="Cros-Aarteil S."/>
            <person name="Calhoun S."/>
            <person name="Haridas S."/>
            <person name="Kuo A."/>
            <person name="Mondo S."/>
            <person name="Pangilinan J."/>
            <person name="Riley R."/>
            <person name="Labutti K."/>
            <person name="Andreopoulos B."/>
            <person name="Lipzen A."/>
            <person name="Chen C."/>
            <person name="Yanf M."/>
            <person name="Daum C."/>
            <person name="Ng V."/>
            <person name="Clum A."/>
            <person name="Ohm R."/>
            <person name="Martin F."/>
            <person name="Silar P."/>
            <person name="Natvig D."/>
            <person name="Lalanne C."/>
            <person name="Gautier V."/>
            <person name="Ament-Velasquez S.L."/>
            <person name="Kruys A."/>
            <person name="Hutchinson M.I."/>
            <person name="Powell A.J."/>
            <person name="Barry K."/>
            <person name="Miller A.N."/>
            <person name="Grigoriev I.V."/>
            <person name="Debuchy R."/>
            <person name="Gladieux P."/>
            <person name="Thoren M.H."/>
            <person name="Johannesson H."/>
        </authorList>
    </citation>
    <scope>NUCLEOTIDE SEQUENCE</scope>
    <source>
        <strain evidence="3">PSN243</strain>
    </source>
</reference>
<evidence type="ECO:0000256" key="2">
    <source>
        <dbReference type="SAM" id="SignalP"/>
    </source>
</evidence>
<feature type="compositionally biased region" description="Basic and acidic residues" evidence="1">
    <location>
        <begin position="134"/>
        <end position="147"/>
    </location>
</feature>
<dbReference type="Proteomes" id="UP001321760">
    <property type="component" value="Unassembled WGS sequence"/>
</dbReference>
<keyword evidence="4" id="KW-1185">Reference proteome</keyword>
<name>A0AAV9GEX1_9PEZI</name>
<sequence>MKFADVLVLALASLGAAVPAPDSPPQPRATMRSLASKREPLWRLGDSPLPPARKRNPGDDRRSADPAWYNGEWKRDPGFDKRGPGADKRAPGADRRSAEPVAWYNGEWKHAPGADKRAPGDDRRSAEPEPWYNGERKRDAQDGHDAAVYHGYG</sequence>
<accession>A0AAV9GEX1</accession>